<gene>
    <name evidence="3" type="ORF">PGLA1383_LOCUS51292</name>
    <name evidence="4" type="ORF">PGLA2088_LOCUS35168</name>
</gene>
<feature type="region of interest" description="Disordered" evidence="2">
    <location>
        <begin position="465"/>
        <end position="510"/>
    </location>
</feature>
<feature type="region of interest" description="Disordered" evidence="2">
    <location>
        <begin position="22"/>
        <end position="44"/>
    </location>
</feature>
<comment type="caution">
    <text evidence="3">The sequence shown here is derived from an EMBL/GenBank/DDBJ whole genome shotgun (WGS) entry which is preliminary data.</text>
</comment>
<organism evidence="3 5">
    <name type="scientific">Polarella glacialis</name>
    <name type="common">Dinoflagellate</name>
    <dbReference type="NCBI Taxonomy" id="89957"/>
    <lineage>
        <taxon>Eukaryota</taxon>
        <taxon>Sar</taxon>
        <taxon>Alveolata</taxon>
        <taxon>Dinophyceae</taxon>
        <taxon>Suessiales</taxon>
        <taxon>Suessiaceae</taxon>
        <taxon>Polarella</taxon>
    </lineage>
</organism>
<evidence type="ECO:0000313" key="3">
    <source>
        <dbReference type="EMBL" id="CAE8635715.1"/>
    </source>
</evidence>
<feature type="compositionally biased region" description="Basic residues" evidence="2">
    <location>
        <begin position="465"/>
        <end position="482"/>
    </location>
</feature>
<sequence length="572" mass="62697">MASYLAESGLLDQTLNSGAPAGKKRKLFSASSQPVHPGQPFTGSTAQHQILSCSSGGNWPVTAGSVIGQLPVGPVTEGAWEAELDLRPKSEASWQTAEFENQGEGLAVGLAELEPERCTAQVQMDQEAFGYGDAFQLQRNEQQVVSASCPPVQPGQPFTGNAPQHQIGSRLSLPVVQLKPKPIMTAQSYVGSTAQLNDSRYASAVPKSSAVKVEPARDRIPSTSSGNWPVTAGSVIGQFPVGPVTEGAWGAELDLRPKSEASWQTAEFENQGYYPAVGLAELEPDRCTAQIQMDQEAFEYGGAAPPQRNAQEVGAATASSSRTPPWRRLEAGSASGDVRWDQNMSPGLKLREGQSTRQTGPQQQPMRSSEQPELQQLQQLQMLAQLQEQMDSVQRQIALQQQMSQPIQTDSMNLLTHQTHCNKPTHITQRRQRRQCRQSKPCTSNTLRTKLQGSTITLHNRTHCNKPTHCTQRRQRRQRRQRTPCTNNTLRTKTQGSTTSLHRPPQIKQTQATKWLASCTSTTKVSNTRKTTKNISISRIRSRISSSLMTGLFSPAAARMGLQRMMGREISL</sequence>
<feature type="region of interest" description="Disordered" evidence="2">
    <location>
        <begin position="302"/>
        <end position="374"/>
    </location>
</feature>
<dbReference type="EMBL" id="CAJNNW010031759">
    <property type="protein sequence ID" value="CAE8708910.1"/>
    <property type="molecule type" value="Genomic_DNA"/>
</dbReference>
<accession>A0A813HCV2</accession>
<name>A0A813HCV2_POLGL</name>
<proteinExistence type="predicted"/>
<dbReference type="Proteomes" id="UP000626109">
    <property type="component" value="Unassembled WGS sequence"/>
</dbReference>
<evidence type="ECO:0000313" key="4">
    <source>
        <dbReference type="EMBL" id="CAE8708910.1"/>
    </source>
</evidence>
<feature type="compositionally biased region" description="Polar residues" evidence="2">
    <location>
        <begin position="483"/>
        <end position="510"/>
    </location>
</feature>
<reference evidence="3" key="1">
    <citation type="submission" date="2021-02" db="EMBL/GenBank/DDBJ databases">
        <authorList>
            <person name="Dougan E. K."/>
            <person name="Rhodes N."/>
            <person name="Thang M."/>
            <person name="Chan C."/>
        </authorList>
    </citation>
    <scope>NUCLEOTIDE SEQUENCE</scope>
</reference>
<dbReference type="AlphaFoldDB" id="A0A813HCV2"/>
<dbReference type="EMBL" id="CAJNNV010031337">
    <property type="protein sequence ID" value="CAE8635715.1"/>
    <property type="molecule type" value="Genomic_DNA"/>
</dbReference>
<feature type="compositionally biased region" description="Polar residues" evidence="2">
    <location>
        <begin position="355"/>
        <end position="369"/>
    </location>
</feature>
<feature type="coiled-coil region" evidence="1">
    <location>
        <begin position="376"/>
        <end position="403"/>
    </location>
</feature>
<keyword evidence="1" id="KW-0175">Coiled coil</keyword>
<protein>
    <submittedName>
        <fullName evidence="3">Uncharacterized protein</fullName>
    </submittedName>
</protein>
<dbReference type="Proteomes" id="UP000654075">
    <property type="component" value="Unassembled WGS sequence"/>
</dbReference>
<evidence type="ECO:0000256" key="2">
    <source>
        <dbReference type="SAM" id="MobiDB-lite"/>
    </source>
</evidence>
<feature type="region of interest" description="Disordered" evidence="2">
    <location>
        <begin position="423"/>
        <end position="444"/>
    </location>
</feature>
<keyword evidence="5" id="KW-1185">Reference proteome</keyword>
<feature type="compositionally biased region" description="Basic residues" evidence="2">
    <location>
        <begin position="428"/>
        <end position="437"/>
    </location>
</feature>
<evidence type="ECO:0000313" key="5">
    <source>
        <dbReference type="Proteomes" id="UP000654075"/>
    </source>
</evidence>
<evidence type="ECO:0000256" key="1">
    <source>
        <dbReference type="SAM" id="Coils"/>
    </source>
</evidence>